<feature type="region of interest" description="Disordered" evidence="5">
    <location>
        <begin position="1"/>
        <end position="70"/>
    </location>
</feature>
<evidence type="ECO:0000313" key="8">
    <source>
        <dbReference type="Proteomes" id="UP000034112"/>
    </source>
</evidence>
<comment type="caution">
    <text evidence="7">The sequence shown here is derived from an EMBL/GenBank/DDBJ whole genome shotgun (WGS) entry which is preliminary data.</text>
</comment>
<feature type="transmembrane region" description="Helical" evidence="6">
    <location>
        <begin position="1468"/>
        <end position="1490"/>
    </location>
</feature>
<feature type="region of interest" description="Disordered" evidence="5">
    <location>
        <begin position="650"/>
        <end position="680"/>
    </location>
</feature>
<accession>A0A0F9Y2U1</accession>
<dbReference type="Pfam" id="PF01544">
    <property type="entry name" value="CorA"/>
    <property type="match status" value="1"/>
</dbReference>
<evidence type="ECO:0000256" key="3">
    <source>
        <dbReference type="ARBA" id="ARBA00022989"/>
    </source>
</evidence>
<evidence type="ECO:0000256" key="4">
    <source>
        <dbReference type="ARBA" id="ARBA00023136"/>
    </source>
</evidence>
<keyword evidence="3 6" id="KW-1133">Transmembrane helix</keyword>
<feature type="region of interest" description="Disordered" evidence="5">
    <location>
        <begin position="776"/>
        <end position="814"/>
    </location>
</feature>
<comment type="subcellular location">
    <subcellularLocation>
        <location evidence="1">Membrane</location>
        <topology evidence="1">Multi-pass membrane protein</topology>
    </subcellularLocation>
</comment>
<dbReference type="GO" id="GO:0046873">
    <property type="term" value="F:metal ion transmembrane transporter activity"/>
    <property type="evidence" value="ECO:0007669"/>
    <property type="project" value="InterPro"/>
</dbReference>
<dbReference type="Gene3D" id="1.20.58.340">
    <property type="entry name" value="Magnesium transport protein CorA, transmembrane region"/>
    <property type="match status" value="1"/>
</dbReference>
<keyword evidence="2 6" id="KW-0812">Transmembrane</keyword>
<name>A0A0F9Y2U1_TRIHA</name>
<sequence>MDSSPSPRRRHSGDQPPRGYRGISAGTSNSKRLSSPKPEFPPFYENNYRNKHNFESPDEEIPIPEDSADWEPHYSTASYNIRNASSGTPSLRSGDDIARENVSSRPSFVEGIENDGKKAEEVEDAGLSCTVTLPSNNEQSLPLYTNLTDSNSAWKVEKSYDKKIGTTHLQSIYSIKYSIGEMGQEKITLFCPQGPIKDDEDSALVQAKWLHVQRSSMSVKVLEKLVMDCPIINGDIRRVAILLLETVERSFLREAENGAYIEPGSVVRFTGTRHMSHDSRDFVVTEPVIFIAFPFAELGSSRNTHGSRERDEYYPRTLLQNLYGFDVVTSRGKHQVIHRMSAGSQPNDTLYVNQLWCLVIGSDILITLSDRPMDDLLGGLIEKRTDYFKQPLRIEVIDTNGSRHSMSISSKTPWVDLFRHVIFTVHGNLMSIMDYELVDEGDEVITAERWVEIAKTTRPSLLKFYLTERKTPASRSSSVSSRISNRSGIRRLLLLDYAHRDRRHGSKASTSHHSEDRYDEDSSSGERRAVTKRTSTPRPPRQARPPISTRSYSEPAETKDQRSGVEAGIYLNHENKSLPTIITLDSSDENWSKPEQATTLMRDSQDVSNHTKEILMHLDDHFSYLGDDGKVKTSEEEASDVLLLKDTLSSTKDPNIQKGDDELREHEETPASQLNRPATAYQKVQIEDGSESSDEDNIDKHAYDDPAQATLQDANSELNLDDGLMLKSQGTQFYAFISPKFGNQENASEKRHSLRNSASFSQSDSYKEFLSRPRSLSSSTEDSFYSRGRTRTRRRRAWKRDSPNLVHDSSSRPGVRFHPQIQYSDYYENAEMSPYGSSNATKVETLPVQTAVPFFFWKQSSAISTFSSHDNPEQTLIKLLDQIDERISDDPISRYYSKVPELTMDDLVLRQESLHEPGLEQDLDVGQGESIQPNKLRTQETVDLRAVNILKFPSPTDTAKTMDKESEETNAEPLEAFSTNVDNDRTNAEVQRSDTKPMPNDVYNATNSSPDRHSNGETKFHQTQALGLISHDKALVKQLVGMSQQIVWSFIPNTGGSRIHTLMKRLWGCVDIMCLQLLWEESQRGHDSECTYIIRNFSSQVKKTEHKRRKPISGKIHYLVCGDCKAAKPYQSAKDALDHLHEKHIDCQHGDSERPYDDPCYVWLHRIWHDGYPMRSSRDGLLGIMEDFIEELSYISDYVRELHNMTARDSSTNDAVSTPPLTGNITHAFQQIVKMFVFRSKQLSLVNRRRDLISESSLENFPLIQRIDRKIEELLSLEMDANERIIDLLESAKKDIFLSGIGSHSEMLEAESVRVQFLALAFMSGIQRPLLQPSFMGRSYAKDTLLQLYKEYTSRLHFQANNRPRKRVFLDIHGLEEELQALDKLFDSQESCLYNVLTVIDPLTSRYTMETRLREFRAEVQYGNVQLHQLIERRREIDNLATRLWILKDQVKQTIEIMEEDHGKAIRVFTVVTLFFLPLSFVSSFLGMNTVDVRDSNWNQQIFWITGIPMTVVVLSLAWIYGYKGEEIRDWMIHRLQDRGQQYSSSTYHHMNGPTSLETRWREWNPATVVKQHKTDRQDFKNLIRSKVQNVSGWRRSNNENSKGLDGSDERFMMRRRNTEDSLALMRR</sequence>
<evidence type="ECO:0000256" key="5">
    <source>
        <dbReference type="SAM" id="MobiDB-lite"/>
    </source>
</evidence>
<dbReference type="InterPro" id="IPR050829">
    <property type="entry name" value="CorA_MIT"/>
</dbReference>
<dbReference type="OrthoDB" id="5430750at2759"/>
<gene>
    <name evidence="7" type="ORF">THAR02_01441</name>
</gene>
<feature type="region of interest" description="Disordered" evidence="5">
    <location>
        <begin position="503"/>
        <end position="564"/>
    </location>
</feature>
<reference evidence="8" key="1">
    <citation type="journal article" date="2015" name="Genome Announc.">
        <title>Draft whole-genome sequence of the biocontrol agent Trichoderma harzianum T6776.</title>
        <authorList>
            <person name="Baroncelli R."/>
            <person name="Piaggeschi G."/>
            <person name="Fiorini L."/>
            <person name="Bertolini E."/>
            <person name="Zapparata A."/>
            <person name="Pe M.E."/>
            <person name="Sarrocco S."/>
            <person name="Vannacci G."/>
        </authorList>
    </citation>
    <scope>NUCLEOTIDE SEQUENCE [LARGE SCALE GENOMIC DNA]</scope>
    <source>
        <strain evidence="8">T6776</strain>
    </source>
</reference>
<evidence type="ECO:0000256" key="6">
    <source>
        <dbReference type="SAM" id="Phobius"/>
    </source>
</evidence>
<dbReference type="PANTHER" id="PTHR47685:SF1">
    <property type="entry name" value="MAGNESIUM TRANSPORT PROTEIN CORA"/>
    <property type="match status" value="1"/>
</dbReference>
<dbReference type="InterPro" id="IPR045863">
    <property type="entry name" value="CorA_TM1_TM2"/>
</dbReference>
<feature type="compositionally biased region" description="Basic and acidic residues" evidence="5">
    <location>
        <begin position="658"/>
        <end position="669"/>
    </location>
</feature>
<feature type="region of interest" description="Disordered" evidence="5">
    <location>
        <begin position="1592"/>
        <end position="1628"/>
    </location>
</feature>
<feature type="compositionally biased region" description="Basic and acidic residues" evidence="5">
    <location>
        <begin position="1606"/>
        <end position="1620"/>
    </location>
</feature>
<feature type="compositionally biased region" description="Basic residues" evidence="5">
    <location>
        <begin position="788"/>
        <end position="798"/>
    </location>
</feature>
<dbReference type="GO" id="GO:0016020">
    <property type="term" value="C:membrane"/>
    <property type="evidence" value="ECO:0007669"/>
    <property type="project" value="UniProtKB-SubCell"/>
</dbReference>
<dbReference type="InterPro" id="IPR002523">
    <property type="entry name" value="MgTranspt_CorA/ZnTranspt_ZntB"/>
</dbReference>
<evidence type="ECO:0000256" key="1">
    <source>
        <dbReference type="ARBA" id="ARBA00004141"/>
    </source>
</evidence>
<evidence type="ECO:0000256" key="2">
    <source>
        <dbReference type="ARBA" id="ARBA00022692"/>
    </source>
</evidence>
<dbReference type="PANTHER" id="PTHR47685">
    <property type="entry name" value="MAGNESIUM TRANSPORT PROTEIN CORA"/>
    <property type="match status" value="1"/>
</dbReference>
<feature type="transmembrane region" description="Helical" evidence="6">
    <location>
        <begin position="1502"/>
        <end position="1523"/>
    </location>
</feature>
<proteinExistence type="predicted"/>
<dbReference type="Proteomes" id="UP000034112">
    <property type="component" value="Unassembled WGS sequence"/>
</dbReference>
<dbReference type="EMBL" id="JOKZ01000025">
    <property type="protein sequence ID" value="KKP06483.1"/>
    <property type="molecule type" value="Genomic_DNA"/>
</dbReference>
<organism evidence="7 8">
    <name type="scientific">Trichoderma harzianum</name>
    <name type="common">Hypocrea lixii</name>
    <dbReference type="NCBI Taxonomy" id="5544"/>
    <lineage>
        <taxon>Eukaryota</taxon>
        <taxon>Fungi</taxon>
        <taxon>Dikarya</taxon>
        <taxon>Ascomycota</taxon>
        <taxon>Pezizomycotina</taxon>
        <taxon>Sordariomycetes</taxon>
        <taxon>Hypocreomycetidae</taxon>
        <taxon>Hypocreales</taxon>
        <taxon>Hypocreaceae</taxon>
        <taxon>Trichoderma</taxon>
    </lineage>
</organism>
<protein>
    <submittedName>
        <fullName evidence="7">Uncharacterized protein</fullName>
    </submittedName>
</protein>
<dbReference type="OMA" id="EEIRDWM"/>
<feature type="compositionally biased region" description="Acidic residues" evidence="5">
    <location>
        <begin position="56"/>
        <end position="69"/>
    </location>
</feature>
<keyword evidence="4 6" id="KW-0472">Membrane</keyword>
<evidence type="ECO:0000313" key="7">
    <source>
        <dbReference type="EMBL" id="KKP06483.1"/>
    </source>
</evidence>
<feature type="compositionally biased region" description="Polar residues" evidence="5">
    <location>
        <begin position="1592"/>
        <end position="1602"/>
    </location>
</feature>
<dbReference type="SUPFAM" id="SSF144083">
    <property type="entry name" value="Magnesium transport protein CorA, transmembrane region"/>
    <property type="match status" value="1"/>
</dbReference>